<proteinExistence type="predicted"/>
<accession>A0A1C3XBJ9</accession>
<evidence type="ECO:0000313" key="1">
    <source>
        <dbReference type="EMBL" id="SCB49660.1"/>
    </source>
</evidence>
<organism evidence="1 2">
    <name type="scientific">Rhizobium lusitanum</name>
    <dbReference type="NCBI Taxonomy" id="293958"/>
    <lineage>
        <taxon>Bacteria</taxon>
        <taxon>Pseudomonadati</taxon>
        <taxon>Pseudomonadota</taxon>
        <taxon>Alphaproteobacteria</taxon>
        <taxon>Hyphomicrobiales</taxon>
        <taxon>Rhizobiaceae</taxon>
        <taxon>Rhizobium/Agrobacterium group</taxon>
        <taxon>Rhizobium</taxon>
    </lineage>
</organism>
<reference evidence="1 2" key="1">
    <citation type="submission" date="2016-08" db="EMBL/GenBank/DDBJ databases">
        <authorList>
            <person name="Seilhamer J.J."/>
        </authorList>
    </citation>
    <scope>NUCLEOTIDE SEQUENCE [LARGE SCALE GENOMIC DNA]</scope>
    <source>
        <strain evidence="1 2">P1-7</strain>
    </source>
</reference>
<protein>
    <submittedName>
        <fullName evidence="1">Uncharacterized protein</fullName>
    </submittedName>
</protein>
<dbReference type="EMBL" id="FMAF01000031">
    <property type="protein sequence ID" value="SCB49660.1"/>
    <property type="molecule type" value="Genomic_DNA"/>
</dbReference>
<sequence>MTVQKQEPQWWSDIIQAEIRLPQKGSRRLRILPPQCTSMGAGGIAIVRKFIKACLARTLWLFRHQPTPNSAVSCADPLEAYMYACMMAPVFCYVSPTVYGLTVSNDERGATRVDTHSGDDL</sequence>
<gene>
    <name evidence="1" type="ORF">GA0061101_1318</name>
</gene>
<name>A0A1C3XBJ9_9HYPH</name>
<dbReference type="AlphaFoldDB" id="A0A1C3XBJ9"/>
<dbReference type="Proteomes" id="UP000199205">
    <property type="component" value="Unassembled WGS sequence"/>
</dbReference>
<evidence type="ECO:0000313" key="2">
    <source>
        <dbReference type="Proteomes" id="UP000199205"/>
    </source>
</evidence>